<dbReference type="PANTHER" id="PTHR22911:SF76">
    <property type="entry name" value="EAMA DOMAIN-CONTAINING PROTEIN"/>
    <property type="match status" value="1"/>
</dbReference>
<feature type="transmembrane region" description="Helical" evidence="1">
    <location>
        <begin position="39"/>
        <end position="58"/>
    </location>
</feature>
<comment type="caution">
    <text evidence="3">The sequence shown here is derived from an EMBL/GenBank/DDBJ whole genome shotgun (WGS) entry which is preliminary data.</text>
</comment>
<evidence type="ECO:0000256" key="1">
    <source>
        <dbReference type="SAM" id="Phobius"/>
    </source>
</evidence>
<name>A0ABT0CQP7_9HYPH</name>
<feature type="transmembrane region" description="Helical" evidence="1">
    <location>
        <begin position="215"/>
        <end position="240"/>
    </location>
</feature>
<gene>
    <name evidence="3" type="ORF">MKI86_17470</name>
</gene>
<feature type="transmembrane region" description="Helical" evidence="1">
    <location>
        <begin position="7"/>
        <end position="27"/>
    </location>
</feature>
<feature type="transmembrane region" description="Helical" evidence="1">
    <location>
        <begin position="153"/>
        <end position="172"/>
    </location>
</feature>
<feature type="transmembrane region" description="Helical" evidence="1">
    <location>
        <begin position="247"/>
        <end position="264"/>
    </location>
</feature>
<feature type="domain" description="EamA" evidence="2">
    <location>
        <begin position="153"/>
        <end position="286"/>
    </location>
</feature>
<feature type="transmembrane region" description="Helical" evidence="1">
    <location>
        <begin position="96"/>
        <end position="118"/>
    </location>
</feature>
<feature type="transmembrane region" description="Helical" evidence="1">
    <location>
        <begin position="125"/>
        <end position="147"/>
    </location>
</feature>
<feature type="transmembrane region" description="Helical" evidence="1">
    <location>
        <begin position="70"/>
        <end position="90"/>
    </location>
</feature>
<organism evidence="3 4">
    <name type="scientific">Shinella sedimenti</name>
    <dbReference type="NCBI Taxonomy" id="2919913"/>
    <lineage>
        <taxon>Bacteria</taxon>
        <taxon>Pseudomonadati</taxon>
        <taxon>Pseudomonadota</taxon>
        <taxon>Alphaproteobacteria</taxon>
        <taxon>Hyphomicrobiales</taxon>
        <taxon>Rhizobiaceae</taxon>
        <taxon>Shinella</taxon>
    </lineage>
</organism>
<feature type="transmembrane region" description="Helical" evidence="1">
    <location>
        <begin position="184"/>
        <end position="203"/>
    </location>
</feature>
<dbReference type="InterPro" id="IPR037185">
    <property type="entry name" value="EmrE-like"/>
</dbReference>
<keyword evidence="1" id="KW-0472">Membrane</keyword>
<reference evidence="3 4" key="1">
    <citation type="submission" date="2022-02" db="EMBL/GenBank/DDBJ databases">
        <title>Shinella B3.7 sp. nov., isolated from Sediment (Zhairuo Island).</title>
        <authorList>
            <person name="Chen G."/>
        </authorList>
    </citation>
    <scope>NUCLEOTIDE SEQUENCE [LARGE SCALE GENOMIC DNA]</scope>
    <source>
        <strain evidence="3 4">B3.7</strain>
        <plasmid evidence="3">unnamed</plasmid>
    </source>
</reference>
<evidence type="ECO:0000313" key="3">
    <source>
        <dbReference type="EMBL" id="MCJ8150938.1"/>
    </source>
</evidence>
<dbReference type="SUPFAM" id="SSF103481">
    <property type="entry name" value="Multidrug resistance efflux transporter EmrE"/>
    <property type="match status" value="2"/>
</dbReference>
<feature type="transmembrane region" description="Helical" evidence="1">
    <location>
        <begin position="270"/>
        <end position="286"/>
    </location>
</feature>
<proteinExistence type="predicted"/>
<feature type="domain" description="EamA" evidence="2">
    <location>
        <begin position="10"/>
        <end position="140"/>
    </location>
</feature>
<dbReference type="EMBL" id="JAKVIN010000007">
    <property type="protein sequence ID" value="MCJ8150938.1"/>
    <property type="molecule type" value="Genomic_DNA"/>
</dbReference>
<sequence length="289" mass="30305">MASSPHARLALIALLVGGIAIGGSPIFVRFSEVGPMATAFWRVALALVPFLIVSRVVAQGDERPSGLRDRLFLFLPGIFLAVDLAAWHVSLHMTSVANATLLANLAPVFVTLGSWLLFRTRITPVFLAGLALALAGVVVLKGGPAAIGGGQLAGDSAAILAAIFYACYMLSIGHVRARYSTLRIMVWTTFSAMTCMLPVAFFLEGDMVPVTLFGWGMLLGLALISHVGGQGLVTYALAYLPTAFSSLTLLLQPVVAALLAWLLLGEPVGLMQAIGGVIVLLGILVARRG</sequence>
<keyword evidence="1" id="KW-1133">Transmembrane helix</keyword>
<dbReference type="PANTHER" id="PTHR22911">
    <property type="entry name" value="ACYL-MALONYL CONDENSING ENZYME-RELATED"/>
    <property type="match status" value="1"/>
</dbReference>
<keyword evidence="1" id="KW-0812">Transmembrane</keyword>
<dbReference type="InterPro" id="IPR000620">
    <property type="entry name" value="EamA_dom"/>
</dbReference>
<keyword evidence="3" id="KW-0614">Plasmid</keyword>
<accession>A0ABT0CQP7</accession>
<keyword evidence="4" id="KW-1185">Reference proteome</keyword>
<evidence type="ECO:0000313" key="4">
    <source>
        <dbReference type="Proteomes" id="UP001201844"/>
    </source>
</evidence>
<dbReference type="Pfam" id="PF00892">
    <property type="entry name" value="EamA"/>
    <property type="match status" value="2"/>
</dbReference>
<evidence type="ECO:0000259" key="2">
    <source>
        <dbReference type="Pfam" id="PF00892"/>
    </source>
</evidence>
<dbReference type="Gene3D" id="1.10.3730.20">
    <property type="match status" value="1"/>
</dbReference>
<protein>
    <submittedName>
        <fullName evidence="3">DMT family transporter</fullName>
    </submittedName>
</protein>
<dbReference type="Proteomes" id="UP001201844">
    <property type="component" value="Unassembled WGS sequence"/>
</dbReference>
<geneLocation type="plasmid" evidence="3">
    <name>unnamed</name>
</geneLocation>